<dbReference type="EMBL" id="JAWXYG010000004">
    <property type="protein sequence ID" value="KAK4273751.1"/>
    <property type="molecule type" value="Genomic_DNA"/>
</dbReference>
<comment type="caution">
    <text evidence="3">The sequence shown here is derived from an EMBL/GenBank/DDBJ whole genome shotgun (WGS) entry which is preliminary data.</text>
</comment>
<feature type="compositionally biased region" description="Low complexity" evidence="2">
    <location>
        <begin position="59"/>
        <end position="70"/>
    </location>
</feature>
<feature type="coiled-coil region" evidence="1">
    <location>
        <begin position="216"/>
        <end position="480"/>
    </location>
</feature>
<feature type="compositionally biased region" description="Polar residues" evidence="2">
    <location>
        <begin position="42"/>
        <end position="58"/>
    </location>
</feature>
<sequence length="525" mass="60263">MEGSNSFESVHGQGTQVMTPYYTPYQKQGLQTPGLQPVNIDLSLNSGGDSSVTSQKEGSGSPSSSSSRLSSECEPFNSSLINHHGLPVKSDDMGLPKETKLKEEFNGLEQQNHVDQGDDTNNILQGIENISYEELLRKFIKNAEELRISNVKIQISEKEITNLKSQMEKHKDQLNHVQNELNMREADLEYERGQVLELQKQTAALETHVPDYSNKIAKLIEESEVTREQLKASNDEITRLQEELFSRSCDGTQDLQCRIEAAEENIATLEAQLDSGRKHIQELEDRIIWHKTNETKHELEMQKLKAEMVNALERVSLEKNQLQSTLSEEKLQMDNRVKVLESRSNVLENKLEECEAEKLKLKELHAAQQLLLEGEVPRLKEEVGQKKYDIEGLNKEFDRHKHKYDMLMAEKDEANATIHKLEAEVSFRDNQIENKERELSQFRKQQAELSSESEMKLNQVNELRLKVEQLEKKVAGQNAEILDRAEEKREAIRQLCFSLDHYRSGYQELLQAFIGHKRRAVVASS</sequence>
<dbReference type="GO" id="GO:0005200">
    <property type="term" value="F:structural constituent of cytoskeleton"/>
    <property type="evidence" value="ECO:0007669"/>
    <property type="project" value="TreeGrafter"/>
</dbReference>
<reference evidence="3" key="1">
    <citation type="submission" date="2023-10" db="EMBL/GenBank/DDBJ databases">
        <title>Chromosome-level genome of the transformable northern wattle, Acacia crassicarpa.</title>
        <authorList>
            <person name="Massaro I."/>
            <person name="Sinha N.R."/>
            <person name="Poethig S."/>
            <person name="Leichty A.R."/>
        </authorList>
    </citation>
    <scope>NUCLEOTIDE SEQUENCE</scope>
    <source>
        <strain evidence="3">Acra3RX</strain>
        <tissue evidence="3">Leaf</tissue>
    </source>
</reference>
<evidence type="ECO:0000256" key="2">
    <source>
        <dbReference type="SAM" id="MobiDB-lite"/>
    </source>
</evidence>
<evidence type="ECO:0000313" key="3">
    <source>
        <dbReference type="EMBL" id="KAK4273751.1"/>
    </source>
</evidence>
<name>A0AAE1JRQ3_9FABA</name>
<feature type="coiled-coil region" evidence="1">
    <location>
        <begin position="153"/>
        <end position="187"/>
    </location>
</feature>
<keyword evidence="4" id="KW-1185">Reference proteome</keyword>
<dbReference type="AlphaFoldDB" id="A0AAE1JRQ3"/>
<dbReference type="PANTHER" id="PTHR47357:SF1">
    <property type="entry name" value="SPINDLE POLE BODY COMPONENT 110"/>
    <property type="match status" value="1"/>
</dbReference>
<organism evidence="3 4">
    <name type="scientific">Acacia crassicarpa</name>
    <name type="common">northern wattle</name>
    <dbReference type="NCBI Taxonomy" id="499986"/>
    <lineage>
        <taxon>Eukaryota</taxon>
        <taxon>Viridiplantae</taxon>
        <taxon>Streptophyta</taxon>
        <taxon>Embryophyta</taxon>
        <taxon>Tracheophyta</taxon>
        <taxon>Spermatophyta</taxon>
        <taxon>Magnoliopsida</taxon>
        <taxon>eudicotyledons</taxon>
        <taxon>Gunneridae</taxon>
        <taxon>Pentapetalae</taxon>
        <taxon>rosids</taxon>
        <taxon>fabids</taxon>
        <taxon>Fabales</taxon>
        <taxon>Fabaceae</taxon>
        <taxon>Caesalpinioideae</taxon>
        <taxon>mimosoid clade</taxon>
        <taxon>Acacieae</taxon>
        <taxon>Acacia</taxon>
    </lineage>
</organism>
<keyword evidence="1" id="KW-0175">Coiled coil</keyword>
<dbReference type="Gene3D" id="1.10.287.1490">
    <property type="match status" value="2"/>
</dbReference>
<evidence type="ECO:0000256" key="1">
    <source>
        <dbReference type="SAM" id="Coils"/>
    </source>
</evidence>
<protein>
    <submittedName>
        <fullName evidence="3">Uncharacterized protein</fullName>
    </submittedName>
</protein>
<dbReference type="PANTHER" id="PTHR47357">
    <property type="entry name" value="COP1-INTERACTIVE PROTEIN 1"/>
    <property type="match status" value="1"/>
</dbReference>
<proteinExistence type="predicted"/>
<accession>A0AAE1JRQ3</accession>
<dbReference type="Proteomes" id="UP001293593">
    <property type="component" value="Unassembled WGS sequence"/>
</dbReference>
<evidence type="ECO:0000313" key="4">
    <source>
        <dbReference type="Proteomes" id="UP001293593"/>
    </source>
</evidence>
<dbReference type="SUPFAM" id="SSF57997">
    <property type="entry name" value="Tropomyosin"/>
    <property type="match status" value="1"/>
</dbReference>
<feature type="region of interest" description="Disordered" evidence="2">
    <location>
        <begin position="26"/>
        <end position="94"/>
    </location>
</feature>
<gene>
    <name evidence="3" type="ORF">QN277_017087</name>
</gene>
<dbReference type="GO" id="GO:0005856">
    <property type="term" value="C:cytoskeleton"/>
    <property type="evidence" value="ECO:0007669"/>
    <property type="project" value="TreeGrafter"/>
</dbReference>